<proteinExistence type="predicted"/>
<organism evidence="1 2">
    <name type="scientific">Amnibacterium endophyticum</name>
    <dbReference type="NCBI Taxonomy" id="2109337"/>
    <lineage>
        <taxon>Bacteria</taxon>
        <taxon>Bacillati</taxon>
        <taxon>Actinomycetota</taxon>
        <taxon>Actinomycetes</taxon>
        <taxon>Micrococcales</taxon>
        <taxon>Microbacteriaceae</taxon>
        <taxon>Amnibacterium</taxon>
    </lineage>
</organism>
<dbReference type="Pfam" id="PF13177">
    <property type="entry name" value="DNA_pol3_delta2"/>
    <property type="match status" value="1"/>
</dbReference>
<dbReference type="PANTHER" id="PTHR11669">
    <property type="entry name" value="REPLICATION FACTOR C / DNA POLYMERASE III GAMMA-TAU SUBUNIT"/>
    <property type="match status" value="1"/>
</dbReference>
<dbReference type="InterPro" id="IPR027417">
    <property type="entry name" value="P-loop_NTPase"/>
</dbReference>
<dbReference type="RefSeq" id="WP_377932682.1">
    <property type="nucleotide sequence ID" value="NZ_JBHUEA010000005.1"/>
</dbReference>
<comment type="caution">
    <text evidence="1">The sequence shown here is derived from an EMBL/GenBank/DDBJ whole genome shotgun (WGS) entry which is preliminary data.</text>
</comment>
<dbReference type="InterPro" id="IPR050238">
    <property type="entry name" value="DNA_Rep/Repair_Clamp_Loader"/>
</dbReference>
<reference evidence="2" key="1">
    <citation type="journal article" date="2019" name="Int. J. Syst. Evol. Microbiol.">
        <title>The Global Catalogue of Microorganisms (GCM) 10K type strain sequencing project: providing services to taxonomists for standard genome sequencing and annotation.</title>
        <authorList>
            <consortium name="The Broad Institute Genomics Platform"/>
            <consortium name="The Broad Institute Genome Sequencing Center for Infectious Disease"/>
            <person name="Wu L."/>
            <person name="Ma J."/>
        </authorList>
    </citation>
    <scope>NUCLEOTIDE SEQUENCE [LARGE SCALE GENOMIC DNA]</scope>
    <source>
        <strain evidence="2">CGMCC 1.12471</strain>
    </source>
</reference>
<dbReference type="GO" id="GO:0003887">
    <property type="term" value="F:DNA-directed DNA polymerase activity"/>
    <property type="evidence" value="ECO:0007669"/>
    <property type="project" value="UniProtKB-EC"/>
</dbReference>
<accession>A0ABW4LCD9</accession>
<keyword evidence="1" id="KW-0548">Nucleotidyltransferase</keyword>
<name>A0ABW4LCD9_9MICO</name>
<keyword evidence="2" id="KW-1185">Reference proteome</keyword>
<sequence>MSDTAYAELVGQAAAVDAVRAAARDAHRPGGGVGVMTHAWLITGPPGSGRSNLAYAFAAALLSEHGETDPGVRAQVDARTHPDLAVLASERVTITIEEVRRLVGASQYSPSVARYRVMVVEDADRMTERTSNVLLKALEEPPERTVWILCAPSEADLLPTIRSRVRVVRLRVPEPQEVARLLVQRDGVEEGVALRAAEEAQSHIGMAHRLATDTEARERREDTIRIALGADTVPKAVRGAQRLLDVAKADSTALNQERDAAERARALASMGVPEGGAVPPQLRHVLKQMEEDQKRRATRGLRDGVDRVLVDLLSVWRDVLLAQLDAGLAPVNAARSDEIRALAAATRPQATLEVLDAIAEARRRLPANVPPLLALEAMLVTAALSRSPR</sequence>
<protein>
    <submittedName>
        <fullName evidence="1">DNA polymerase III subunit delta</fullName>
        <ecNumber evidence="1">2.7.7.7</ecNumber>
    </submittedName>
</protein>
<dbReference type="EMBL" id="JBHUEA010000005">
    <property type="protein sequence ID" value="MFD1720920.1"/>
    <property type="molecule type" value="Genomic_DNA"/>
</dbReference>
<dbReference type="EC" id="2.7.7.7" evidence="1"/>
<dbReference type="PANTHER" id="PTHR11669:SF8">
    <property type="entry name" value="DNA POLYMERASE III SUBUNIT DELTA"/>
    <property type="match status" value="1"/>
</dbReference>
<dbReference type="Proteomes" id="UP001597347">
    <property type="component" value="Unassembled WGS sequence"/>
</dbReference>
<gene>
    <name evidence="1" type="ORF">ACFSBI_05105</name>
</gene>
<dbReference type="NCBIfam" id="NF005926">
    <property type="entry name" value="PRK07940.1"/>
    <property type="match status" value="1"/>
</dbReference>
<dbReference type="Gene3D" id="3.40.50.300">
    <property type="entry name" value="P-loop containing nucleotide triphosphate hydrolases"/>
    <property type="match status" value="1"/>
</dbReference>
<dbReference type="SUPFAM" id="SSF52540">
    <property type="entry name" value="P-loop containing nucleoside triphosphate hydrolases"/>
    <property type="match status" value="1"/>
</dbReference>
<evidence type="ECO:0000313" key="1">
    <source>
        <dbReference type="EMBL" id="MFD1720920.1"/>
    </source>
</evidence>
<evidence type="ECO:0000313" key="2">
    <source>
        <dbReference type="Proteomes" id="UP001597347"/>
    </source>
</evidence>
<keyword evidence="1" id="KW-0808">Transferase</keyword>